<dbReference type="InterPro" id="IPR002347">
    <property type="entry name" value="SDR_fam"/>
</dbReference>
<dbReference type="InterPro" id="IPR036291">
    <property type="entry name" value="NAD(P)-bd_dom_sf"/>
</dbReference>
<dbReference type="SUPFAM" id="SSF51735">
    <property type="entry name" value="NAD(P)-binding Rossmann-fold domains"/>
    <property type="match status" value="1"/>
</dbReference>
<keyword evidence="2" id="KW-0560">Oxidoreductase</keyword>
<evidence type="ECO:0000256" key="1">
    <source>
        <dbReference type="ARBA" id="ARBA00006484"/>
    </source>
</evidence>
<dbReference type="InterPro" id="IPR057326">
    <property type="entry name" value="KR_dom"/>
</dbReference>
<dbReference type="EMBL" id="JBBHJZ010000001">
    <property type="protein sequence ID" value="MEJ5976392.1"/>
    <property type="molecule type" value="Genomic_DNA"/>
</dbReference>
<dbReference type="PRINTS" id="PR00080">
    <property type="entry name" value="SDRFAMILY"/>
</dbReference>
<dbReference type="SMART" id="SM00822">
    <property type="entry name" value="PKS_KR"/>
    <property type="match status" value="1"/>
</dbReference>
<dbReference type="PANTHER" id="PTHR43976">
    <property type="entry name" value="SHORT CHAIN DEHYDROGENASE"/>
    <property type="match status" value="1"/>
</dbReference>
<reference evidence="5 6" key="1">
    <citation type="submission" date="2024-03" db="EMBL/GenBank/DDBJ databases">
        <authorList>
            <person name="Jo J.-H."/>
        </authorList>
    </citation>
    <scope>NUCLEOTIDE SEQUENCE [LARGE SCALE GENOMIC DNA]</scope>
    <source>
        <strain evidence="5 6">PS1R-30</strain>
    </source>
</reference>
<dbReference type="PANTHER" id="PTHR43976:SF16">
    <property type="entry name" value="SHORT-CHAIN DEHYDROGENASE_REDUCTASE FAMILY PROTEIN"/>
    <property type="match status" value="1"/>
</dbReference>
<dbReference type="Pfam" id="PF00106">
    <property type="entry name" value="adh_short"/>
    <property type="match status" value="1"/>
</dbReference>
<feature type="domain" description="Ketoreductase" evidence="4">
    <location>
        <begin position="3"/>
        <end position="188"/>
    </location>
</feature>
<proteinExistence type="inferred from homology"/>
<evidence type="ECO:0000256" key="3">
    <source>
        <dbReference type="RuleBase" id="RU000363"/>
    </source>
</evidence>
<evidence type="ECO:0000313" key="5">
    <source>
        <dbReference type="EMBL" id="MEJ5976392.1"/>
    </source>
</evidence>
<keyword evidence="6" id="KW-1185">Reference proteome</keyword>
<gene>
    <name evidence="5" type="ORF">WG901_07090</name>
</gene>
<dbReference type="Proteomes" id="UP001361239">
    <property type="component" value="Unassembled WGS sequence"/>
</dbReference>
<sequence>MSKVWLVTGSGRGLGLEVVRAALAAGDSVVATARDTSTLARLLAEHENALRLFALDVTDADAAQEAADFAVAAFGRIDVLVNNAGYAHLAPFELIAEGDFRNQVDTNFYGVINLVRAVLPVMRRQRAGHVINVSSVGGRVTTPGLSAYQAAKWAVSGFTEILAKETAGFGVRAVSVEPGGIRTDWGSGATEDDTPIPADYDGSVGVAHRRLAEHTGSEVGDPVRIAQVIVDLSRRDDLPAHLILGSDALAAFAASEDLRRREMAAWLPVSQSTDF</sequence>
<evidence type="ECO:0000259" key="4">
    <source>
        <dbReference type="SMART" id="SM00822"/>
    </source>
</evidence>
<accession>A0ABU8RTR5</accession>
<dbReference type="Gene3D" id="3.40.50.720">
    <property type="entry name" value="NAD(P)-binding Rossmann-like Domain"/>
    <property type="match status" value="1"/>
</dbReference>
<organism evidence="5 6">
    <name type="scientific">Novosphingobium anseongense</name>
    <dbReference type="NCBI Taxonomy" id="3133436"/>
    <lineage>
        <taxon>Bacteria</taxon>
        <taxon>Pseudomonadati</taxon>
        <taxon>Pseudomonadota</taxon>
        <taxon>Alphaproteobacteria</taxon>
        <taxon>Sphingomonadales</taxon>
        <taxon>Sphingomonadaceae</taxon>
        <taxon>Novosphingobium</taxon>
    </lineage>
</organism>
<dbReference type="RefSeq" id="WP_339586305.1">
    <property type="nucleotide sequence ID" value="NZ_JBBHJZ010000001.1"/>
</dbReference>
<dbReference type="CDD" id="cd05374">
    <property type="entry name" value="17beta-HSD-like_SDR_c"/>
    <property type="match status" value="1"/>
</dbReference>
<dbReference type="InterPro" id="IPR051911">
    <property type="entry name" value="SDR_oxidoreductase"/>
</dbReference>
<comment type="caution">
    <text evidence="5">The sequence shown here is derived from an EMBL/GenBank/DDBJ whole genome shotgun (WGS) entry which is preliminary data.</text>
</comment>
<evidence type="ECO:0000256" key="2">
    <source>
        <dbReference type="ARBA" id="ARBA00023002"/>
    </source>
</evidence>
<evidence type="ECO:0000313" key="6">
    <source>
        <dbReference type="Proteomes" id="UP001361239"/>
    </source>
</evidence>
<dbReference type="PRINTS" id="PR00081">
    <property type="entry name" value="GDHRDH"/>
</dbReference>
<protein>
    <submittedName>
        <fullName evidence="5">SDR family NAD(P)-dependent oxidoreductase</fullName>
    </submittedName>
</protein>
<comment type="similarity">
    <text evidence="1 3">Belongs to the short-chain dehydrogenases/reductases (SDR) family.</text>
</comment>
<name>A0ABU8RTR5_9SPHN</name>